<evidence type="ECO:0000256" key="1">
    <source>
        <dbReference type="SAM" id="SignalP"/>
    </source>
</evidence>
<name>A0ABT8RG31_9BACT</name>
<organism evidence="2 3">
    <name type="scientific">Rhodocytophaga aerolata</name>
    <dbReference type="NCBI Taxonomy" id="455078"/>
    <lineage>
        <taxon>Bacteria</taxon>
        <taxon>Pseudomonadati</taxon>
        <taxon>Bacteroidota</taxon>
        <taxon>Cytophagia</taxon>
        <taxon>Cytophagales</taxon>
        <taxon>Rhodocytophagaceae</taxon>
        <taxon>Rhodocytophaga</taxon>
    </lineage>
</organism>
<keyword evidence="1" id="KW-0732">Signal</keyword>
<dbReference type="Proteomes" id="UP001168528">
    <property type="component" value="Unassembled WGS sequence"/>
</dbReference>
<dbReference type="RefSeq" id="WP_302040559.1">
    <property type="nucleotide sequence ID" value="NZ_JAUKPO010000022.1"/>
</dbReference>
<dbReference type="PROSITE" id="PS51257">
    <property type="entry name" value="PROKAR_LIPOPROTEIN"/>
    <property type="match status" value="1"/>
</dbReference>
<keyword evidence="3" id="KW-1185">Reference proteome</keyword>
<gene>
    <name evidence="2" type="ORF">Q0590_25985</name>
</gene>
<feature type="signal peptide" evidence="1">
    <location>
        <begin position="1"/>
        <end position="19"/>
    </location>
</feature>
<protein>
    <recommendedName>
        <fullName evidence="4">PQQ-binding-like beta-propeller repeat protein</fullName>
    </recommendedName>
</protein>
<feature type="chain" id="PRO_5047453368" description="PQQ-binding-like beta-propeller repeat protein" evidence="1">
    <location>
        <begin position="20"/>
        <end position="326"/>
    </location>
</feature>
<dbReference type="EMBL" id="JAUKPO010000022">
    <property type="protein sequence ID" value="MDO1449755.1"/>
    <property type="molecule type" value="Genomic_DNA"/>
</dbReference>
<proteinExistence type="predicted"/>
<evidence type="ECO:0008006" key="4">
    <source>
        <dbReference type="Google" id="ProtNLM"/>
    </source>
</evidence>
<dbReference type="SUPFAM" id="SSF63829">
    <property type="entry name" value="Calcium-dependent phosphotriesterase"/>
    <property type="match status" value="1"/>
</dbReference>
<evidence type="ECO:0000313" key="3">
    <source>
        <dbReference type="Proteomes" id="UP001168528"/>
    </source>
</evidence>
<accession>A0ABT8RG31</accession>
<evidence type="ECO:0000313" key="2">
    <source>
        <dbReference type="EMBL" id="MDO1449755.1"/>
    </source>
</evidence>
<sequence length="326" mass="35412">MKTPSTFVTKLLISLLMAAALVFSGCEKELLDYLDYNHGHGIKHILYMVDNGSNNLLFLNQKHPSKSWTVPIPSGSRDLQLVANNKVLVSHGNGAAEYDRTTGAKGWSIDTYSGVSTAQRLENGNTLLGWSIAASGSTPAKVMFSEVNSAGMEVSKVTVNNITTLRLARRLSNGHTLFTGDMNNELKFYVFEVDATGTIVWQQSLYGGRGYVAKRLSNGDTQATIGPIGKLWEPGKDDNKVLQLSPTGSIVKYWGGMADHPDARLRKFSGFSVVPKNGNVVVANWLGDGNIGTGPHAVEFNAKNKLVWSWEDHSAAQTITNLLVVE</sequence>
<comment type="caution">
    <text evidence="2">The sequence shown here is derived from an EMBL/GenBank/DDBJ whole genome shotgun (WGS) entry which is preliminary data.</text>
</comment>
<reference evidence="2" key="1">
    <citation type="submission" date="2023-07" db="EMBL/GenBank/DDBJ databases">
        <title>The genome sequence of Rhodocytophaga aerolata KACC 12507.</title>
        <authorList>
            <person name="Zhang X."/>
        </authorList>
    </citation>
    <scope>NUCLEOTIDE SEQUENCE</scope>
    <source>
        <strain evidence="2">KACC 12507</strain>
    </source>
</reference>